<feature type="non-terminal residue" evidence="1">
    <location>
        <position position="1"/>
    </location>
</feature>
<dbReference type="AlphaFoldDB" id="A0A8J2J5Y1"/>
<evidence type="ECO:0000313" key="1">
    <source>
        <dbReference type="EMBL" id="CAG7659245.1"/>
    </source>
</evidence>
<proteinExistence type="predicted"/>
<protein>
    <submittedName>
        <fullName evidence="1">Uncharacterized protein</fullName>
    </submittedName>
</protein>
<name>A0A8J2J5Y1_9HEXA</name>
<sequence>YGTHGHSKEDVVLYSAVEEPKSIELSGPEDNTIVVDSGNETVVVPDNYPDVDSYEVLGNWVNCVSFRLEVDCSTAGTEEDRRQTA</sequence>
<dbReference type="Proteomes" id="UP000708208">
    <property type="component" value="Unassembled WGS sequence"/>
</dbReference>
<dbReference type="EMBL" id="CAJVCH010005940">
    <property type="protein sequence ID" value="CAG7659245.1"/>
    <property type="molecule type" value="Genomic_DNA"/>
</dbReference>
<reference evidence="1" key="1">
    <citation type="submission" date="2021-06" db="EMBL/GenBank/DDBJ databases">
        <authorList>
            <person name="Hodson N. C."/>
            <person name="Mongue J. A."/>
            <person name="Jaron S. K."/>
        </authorList>
    </citation>
    <scope>NUCLEOTIDE SEQUENCE</scope>
</reference>
<gene>
    <name evidence="1" type="ORF">AFUS01_LOCUS1074</name>
</gene>
<evidence type="ECO:0000313" key="2">
    <source>
        <dbReference type="Proteomes" id="UP000708208"/>
    </source>
</evidence>
<keyword evidence="2" id="KW-1185">Reference proteome</keyword>
<accession>A0A8J2J5Y1</accession>
<comment type="caution">
    <text evidence="1">The sequence shown here is derived from an EMBL/GenBank/DDBJ whole genome shotgun (WGS) entry which is preliminary data.</text>
</comment>
<organism evidence="1 2">
    <name type="scientific">Allacma fusca</name>
    <dbReference type="NCBI Taxonomy" id="39272"/>
    <lineage>
        <taxon>Eukaryota</taxon>
        <taxon>Metazoa</taxon>
        <taxon>Ecdysozoa</taxon>
        <taxon>Arthropoda</taxon>
        <taxon>Hexapoda</taxon>
        <taxon>Collembola</taxon>
        <taxon>Symphypleona</taxon>
        <taxon>Sminthuridae</taxon>
        <taxon>Allacma</taxon>
    </lineage>
</organism>